<dbReference type="Pfam" id="PF00570">
    <property type="entry name" value="HRDC"/>
    <property type="match status" value="1"/>
</dbReference>
<dbReference type="SUPFAM" id="SSF47819">
    <property type="entry name" value="HRDC-like"/>
    <property type="match status" value="1"/>
</dbReference>
<dbReference type="SMART" id="SM00487">
    <property type="entry name" value="DEXDc"/>
    <property type="match status" value="1"/>
</dbReference>
<evidence type="ECO:0000256" key="2">
    <source>
        <dbReference type="ARBA" id="ARBA00001947"/>
    </source>
</evidence>
<dbReference type="Gene3D" id="1.10.10.10">
    <property type="entry name" value="Winged helix-like DNA-binding domain superfamily/Winged helix DNA-binding domain"/>
    <property type="match status" value="1"/>
</dbReference>
<dbReference type="GO" id="GO:0006310">
    <property type="term" value="P:DNA recombination"/>
    <property type="evidence" value="ECO:0007669"/>
    <property type="project" value="UniProtKB-UniRule"/>
</dbReference>
<evidence type="ECO:0000256" key="5">
    <source>
        <dbReference type="ARBA" id="ARBA00022741"/>
    </source>
</evidence>
<evidence type="ECO:0000256" key="14">
    <source>
        <dbReference type="ARBA" id="ARBA00023235"/>
    </source>
</evidence>
<keyword evidence="10" id="KW-0067">ATP-binding</keyword>
<dbReference type="STRING" id="880070.Cycma_1162"/>
<sequence length="709" mass="80128">MQPIDVLKKFYGYDSFRGQQESVIRQVIEKKDCIALMPTGAGKSVCYQVPAMVLPGLTLVISPLIALMKDQVDALNEIGIPAAFLNSTMDISEQRYVSDQAMKGGIKLLYVAPERLFSGTHPLVNALKEMNLSLVAVDEAHCVSQWGHDFRPEYLKLGALRKAFPDTPFLALTATADKQTRKDISARLHLNKPEWFISSFDRPNITYRVTLRSDGFGKLVDFLQHRPNDAGIVYCLSRKSVENTAAKLNANGFSALPYHAGLSKENRQENQEKFIKDEVKIIVATIAFGMGIDKSNVRFVVHTNMPQNIESYYQETGRAGRDGLPGEALLFYSLGDSITLKRMIESADNEEYVRHMKAKMDTMVAFCQTKSCRRKYLLGYFGEKYSQDCGNCDVCFQKNNKSDMTIFSQMLLSAVVRLGQQFGLGHVILVLRGSQSAKVTNAQKELSVYGIGKDRSDDFWKRLGFQLIAEGYLLQEDPQRPILKLSDLAWEKLKRKEKFLLAMEEEVFNLREPSNKKDEALFERLKNVRKVLADQQNVPPYIVFSDATLVEMSQRYPRSEKELIRIGGIGQLKLEKYGKTFLEEINAHIDEHDIKPGQSVGAPKRKLKRAPSGSVQETFVLYQQGKTIFQIAQFRSLAKTTIEGHIVQLIEEDKIKKATFLDEKSCEDIRGAAKKLDGQGLKKLKDHFGEKYSYFELKVALAGNDQEAN</sequence>
<dbReference type="GO" id="GO:0009378">
    <property type="term" value="F:four-way junction helicase activity"/>
    <property type="evidence" value="ECO:0007669"/>
    <property type="project" value="TreeGrafter"/>
</dbReference>
<feature type="domain" description="Helicase C-terminal" evidence="19">
    <location>
        <begin position="215"/>
        <end position="364"/>
    </location>
</feature>
<dbReference type="GO" id="GO:0030894">
    <property type="term" value="C:replisome"/>
    <property type="evidence" value="ECO:0007669"/>
    <property type="project" value="TreeGrafter"/>
</dbReference>
<comment type="cofactor">
    <cofactor evidence="1">
        <name>Mg(2+)</name>
        <dbReference type="ChEBI" id="CHEBI:18420"/>
    </cofactor>
</comment>
<dbReference type="InterPro" id="IPR032284">
    <property type="entry name" value="RecQ_Zn-bd"/>
</dbReference>
<dbReference type="GO" id="GO:0046872">
    <property type="term" value="F:metal ion binding"/>
    <property type="evidence" value="ECO:0007669"/>
    <property type="project" value="UniProtKB-KW"/>
</dbReference>
<dbReference type="NCBIfam" id="TIGR00614">
    <property type="entry name" value="recQ_fam"/>
    <property type="match status" value="1"/>
</dbReference>
<dbReference type="SUPFAM" id="SSF46785">
    <property type="entry name" value="Winged helix' DNA-binding domain"/>
    <property type="match status" value="1"/>
</dbReference>
<dbReference type="GO" id="GO:0043590">
    <property type="term" value="C:bacterial nucleoid"/>
    <property type="evidence" value="ECO:0007669"/>
    <property type="project" value="TreeGrafter"/>
</dbReference>
<dbReference type="GO" id="GO:0003677">
    <property type="term" value="F:DNA binding"/>
    <property type="evidence" value="ECO:0007669"/>
    <property type="project" value="UniProtKB-KW"/>
</dbReference>
<name>G0IY30_CYCMS</name>
<dbReference type="AlphaFoldDB" id="G0IY30"/>
<dbReference type="InterPro" id="IPR006293">
    <property type="entry name" value="DNA_helicase_ATP-dep_RecQ_bac"/>
</dbReference>
<dbReference type="NCBIfam" id="TIGR01389">
    <property type="entry name" value="recQ"/>
    <property type="match status" value="1"/>
</dbReference>
<evidence type="ECO:0000313" key="21">
    <source>
        <dbReference type="Proteomes" id="UP000001635"/>
    </source>
</evidence>
<dbReference type="EC" id="5.6.2.4" evidence="16"/>
<proteinExistence type="inferred from homology"/>
<evidence type="ECO:0000256" key="6">
    <source>
        <dbReference type="ARBA" id="ARBA00022763"/>
    </source>
</evidence>
<dbReference type="OrthoDB" id="9763310at2"/>
<comment type="similarity">
    <text evidence="3">Belongs to the helicase family. RecQ subfamily.</text>
</comment>
<dbReference type="GO" id="GO:0006260">
    <property type="term" value="P:DNA replication"/>
    <property type="evidence" value="ECO:0007669"/>
    <property type="project" value="InterPro"/>
</dbReference>
<keyword evidence="21" id="KW-1185">Reference proteome</keyword>
<dbReference type="HOGENOM" id="CLU_001103_14_3_10"/>
<dbReference type="GO" id="GO:0006281">
    <property type="term" value="P:DNA repair"/>
    <property type="evidence" value="ECO:0007669"/>
    <property type="project" value="UniProtKB-KW"/>
</dbReference>
<dbReference type="GO" id="GO:0005524">
    <property type="term" value="F:ATP binding"/>
    <property type="evidence" value="ECO:0007669"/>
    <property type="project" value="UniProtKB-KW"/>
</dbReference>
<dbReference type="InterPro" id="IPR018982">
    <property type="entry name" value="RQC_domain"/>
</dbReference>
<evidence type="ECO:0000256" key="11">
    <source>
        <dbReference type="ARBA" id="ARBA00023125"/>
    </source>
</evidence>
<dbReference type="SMART" id="SM00956">
    <property type="entry name" value="RQC"/>
    <property type="match status" value="1"/>
</dbReference>
<evidence type="ECO:0000256" key="9">
    <source>
        <dbReference type="ARBA" id="ARBA00022833"/>
    </source>
</evidence>
<feature type="domain" description="HRDC" evidence="17">
    <location>
        <begin position="515"/>
        <end position="595"/>
    </location>
</feature>
<evidence type="ECO:0000256" key="8">
    <source>
        <dbReference type="ARBA" id="ARBA00022806"/>
    </source>
</evidence>
<dbReference type="InterPro" id="IPR044876">
    <property type="entry name" value="HRDC_dom_sf"/>
</dbReference>
<dbReference type="Proteomes" id="UP000001635">
    <property type="component" value="Chromosome"/>
</dbReference>
<keyword evidence="11" id="KW-0238">DNA-binding</keyword>
<dbReference type="FunFam" id="3.40.50.300:FF:000156">
    <property type="entry name" value="ATP-dependent DNA helicase recQ"/>
    <property type="match status" value="1"/>
</dbReference>
<dbReference type="PANTHER" id="PTHR13710">
    <property type="entry name" value="DNA HELICASE RECQ FAMILY MEMBER"/>
    <property type="match status" value="1"/>
</dbReference>
<dbReference type="Pfam" id="PF16124">
    <property type="entry name" value="RecQ_Zn_bind"/>
    <property type="match status" value="1"/>
</dbReference>
<dbReference type="SMART" id="SM00341">
    <property type="entry name" value="HRDC"/>
    <property type="match status" value="1"/>
</dbReference>
<keyword evidence="7" id="KW-0378">Hydrolase</keyword>
<dbReference type="EMBL" id="CP002955">
    <property type="protein sequence ID" value="AEL24934.1"/>
    <property type="molecule type" value="Genomic_DNA"/>
</dbReference>
<keyword evidence="8 20" id="KW-0347">Helicase</keyword>
<keyword evidence="9" id="KW-0862">Zinc</keyword>
<dbReference type="PROSITE" id="PS51194">
    <property type="entry name" value="HELICASE_CTER"/>
    <property type="match status" value="1"/>
</dbReference>
<evidence type="ECO:0000259" key="17">
    <source>
        <dbReference type="PROSITE" id="PS50967"/>
    </source>
</evidence>
<evidence type="ECO:0000259" key="19">
    <source>
        <dbReference type="PROSITE" id="PS51194"/>
    </source>
</evidence>
<protein>
    <recommendedName>
        <fullName evidence="16">DNA helicase RecQ</fullName>
        <ecNumber evidence="16">5.6.2.4</ecNumber>
    </recommendedName>
</protein>
<evidence type="ECO:0000256" key="4">
    <source>
        <dbReference type="ARBA" id="ARBA00022723"/>
    </source>
</evidence>
<keyword evidence="13" id="KW-0234">DNA repair</keyword>
<dbReference type="InterPro" id="IPR029491">
    <property type="entry name" value="Helicase_HTH"/>
</dbReference>
<dbReference type="InterPro" id="IPR036388">
    <property type="entry name" value="WH-like_DNA-bd_sf"/>
</dbReference>
<dbReference type="GO" id="GO:0009432">
    <property type="term" value="P:SOS response"/>
    <property type="evidence" value="ECO:0007669"/>
    <property type="project" value="UniProtKB-UniRule"/>
</dbReference>
<gene>
    <name evidence="20" type="ordered locus">Cycma_1162</name>
</gene>
<keyword evidence="4" id="KW-0479">Metal-binding</keyword>
<dbReference type="GO" id="GO:0016787">
    <property type="term" value="F:hydrolase activity"/>
    <property type="evidence" value="ECO:0007669"/>
    <property type="project" value="UniProtKB-KW"/>
</dbReference>
<accession>G0IY30</accession>
<dbReference type="FunFam" id="3.40.50.300:FF:000296">
    <property type="entry name" value="ATP-dependent DNA helicase RecQ"/>
    <property type="match status" value="1"/>
</dbReference>
<keyword evidence="5" id="KW-0547">Nucleotide-binding</keyword>
<dbReference type="Pfam" id="PF09382">
    <property type="entry name" value="RQC"/>
    <property type="match status" value="1"/>
</dbReference>
<evidence type="ECO:0000256" key="7">
    <source>
        <dbReference type="ARBA" id="ARBA00022801"/>
    </source>
</evidence>
<dbReference type="InterPro" id="IPR014001">
    <property type="entry name" value="Helicase_ATP-bd"/>
</dbReference>
<keyword evidence="12" id="KW-0233">DNA recombination</keyword>
<dbReference type="Gene3D" id="3.40.50.300">
    <property type="entry name" value="P-loop containing nucleotide triphosphate hydrolases"/>
    <property type="match status" value="2"/>
</dbReference>
<dbReference type="PANTHER" id="PTHR13710:SF105">
    <property type="entry name" value="ATP-DEPENDENT DNA HELICASE Q1"/>
    <property type="match status" value="1"/>
</dbReference>
<dbReference type="Pfam" id="PF14493">
    <property type="entry name" value="HTH_40"/>
    <property type="match status" value="1"/>
</dbReference>
<dbReference type="GO" id="GO:0005737">
    <property type="term" value="C:cytoplasm"/>
    <property type="evidence" value="ECO:0007669"/>
    <property type="project" value="TreeGrafter"/>
</dbReference>
<dbReference type="GO" id="GO:0043138">
    <property type="term" value="F:3'-5' DNA helicase activity"/>
    <property type="evidence" value="ECO:0007669"/>
    <property type="project" value="UniProtKB-EC"/>
</dbReference>
<organism evidence="20 21">
    <name type="scientific">Cyclobacterium marinum (strain ATCC 25205 / DSM 745 / LMG 13164 / NCIMB 1802)</name>
    <name type="common">Flectobacillus marinus</name>
    <dbReference type="NCBI Taxonomy" id="880070"/>
    <lineage>
        <taxon>Bacteria</taxon>
        <taxon>Pseudomonadati</taxon>
        <taxon>Bacteroidota</taxon>
        <taxon>Cytophagia</taxon>
        <taxon>Cytophagales</taxon>
        <taxon>Cyclobacteriaceae</taxon>
        <taxon>Cyclobacterium</taxon>
    </lineage>
</organism>
<dbReference type="SMART" id="SM00490">
    <property type="entry name" value="HELICc"/>
    <property type="match status" value="1"/>
</dbReference>
<dbReference type="InterPro" id="IPR004589">
    <property type="entry name" value="DNA_helicase_ATP-dep_RecQ"/>
</dbReference>
<dbReference type="InterPro" id="IPR001650">
    <property type="entry name" value="Helicase_C-like"/>
</dbReference>
<evidence type="ECO:0000256" key="3">
    <source>
        <dbReference type="ARBA" id="ARBA00005446"/>
    </source>
</evidence>
<dbReference type="PROSITE" id="PS50967">
    <property type="entry name" value="HRDC"/>
    <property type="match status" value="1"/>
</dbReference>
<dbReference type="Pfam" id="PF00271">
    <property type="entry name" value="Helicase_C"/>
    <property type="match status" value="1"/>
</dbReference>
<dbReference type="CDD" id="cd17920">
    <property type="entry name" value="DEXHc_RecQ"/>
    <property type="match status" value="1"/>
</dbReference>
<evidence type="ECO:0000256" key="12">
    <source>
        <dbReference type="ARBA" id="ARBA00023172"/>
    </source>
</evidence>
<comment type="catalytic activity">
    <reaction evidence="15">
        <text>Couples ATP hydrolysis with the unwinding of duplex DNA by translocating in the 3'-5' direction.</text>
        <dbReference type="EC" id="5.6.2.4"/>
    </reaction>
</comment>
<evidence type="ECO:0000256" key="10">
    <source>
        <dbReference type="ARBA" id="ARBA00022840"/>
    </source>
</evidence>
<evidence type="ECO:0000259" key="18">
    <source>
        <dbReference type="PROSITE" id="PS51192"/>
    </source>
</evidence>
<evidence type="ECO:0000256" key="13">
    <source>
        <dbReference type="ARBA" id="ARBA00023204"/>
    </source>
</evidence>
<dbReference type="eggNOG" id="COG0514">
    <property type="taxonomic scope" value="Bacteria"/>
</dbReference>
<keyword evidence="6" id="KW-0227">DNA damage</keyword>
<evidence type="ECO:0000313" key="20">
    <source>
        <dbReference type="EMBL" id="AEL24934.1"/>
    </source>
</evidence>
<dbReference type="InterPro" id="IPR002121">
    <property type="entry name" value="HRDC_dom"/>
</dbReference>
<dbReference type="Gene3D" id="1.10.150.80">
    <property type="entry name" value="HRDC domain"/>
    <property type="match status" value="1"/>
</dbReference>
<dbReference type="KEGG" id="cmr:Cycma_1162"/>
<keyword evidence="14" id="KW-0413">Isomerase</keyword>
<evidence type="ECO:0000256" key="16">
    <source>
        <dbReference type="NCBIfam" id="TIGR01389"/>
    </source>
</evidence>
<dbReference type="RefSeq" id="WP_014019231.1">
    <property type="nucleotide sequence ID" value="NC_015914.1"/>
</dbReference>
<dbReference type="InterPro" id="IPR010997">
    <property type="entry name" value="HRDC-like_sf"/>
</dbReference>
<dbReference type="SUPFAM" id="SSF52540">
    <property type="entry name" value="P-loop containing nucleoside triphosphate hydrolases"/>
    <property type="match status" value="1"/>
</dbReference>
<evidence type="ECO:0000256" key="1">
    <source>
        <dbReference type="ARBA" id="ARBA00001946"/>
    </source>
</evidence>
<dbReference type="InterPro" id="IPR036390">
    <property type="entry name" value="WH_DNA-bd_sf"/>
</dbReference>
<comment type="cofactor">
    <cofactor evidence="2">
        <name>Zn(2+)</name>
        <dbReference type="ChEBI" id="CHEBI:29105"/>
    </cofactor>
</comment>
<dbReference type="PROSITE" id="PS51192">
    <property type="entry name" value="HELICASE_ATP_BIND_1"/>
    <property type="match status" value="1"/>
</dbReference>
<dbReference type="Pfam" id="PF00270">
    <property type="entry name" value="DEAD"/>
    <property type="match status" value="1"/>
</dbReference>
<reference evidence="21" key="1">
    <citation type="submission" date="2011-07" db="EMBL/GenBank/DDBJ databases">
        <title>The complete genome of Cyclobacterium marinum DSM 745.</title>
        <authorList>
            <person name="Lucas S."/>
            <person name="Han J."/>
            <person name="Lapidus A."/>
            <person name="Bruce D."/>
            <person name="Goodwin L."/>
            <person name="Pitluck S."/>
            <person name="Peters L."/>
            <person name="Kyrpides N."/>
            <person name="Mavromatis K."/>
            <person name="Ivanova N."/>
            <person name="Ovchinnikova G."/>
            <person name="Chertkov O."/>
            <person name="Detter J.C."/>
            <person name="Tapia R."/>
            <person name="Han C."/>
            <person name="Land M."/>
            <person name="Hauser L."/>
            <person name="Markowitz V."/>
            <person name="Cheng J.-F."/>
            <person name="Hugenholtz P."/>
            <person name="Woyke T."/>
            <person name="Wu D."/>
            <person name="Tindall B."/>
            <person name="Schuetze A."/>
            <person name="Brambilla E."/>
            <person name="Klenk H.-P."/>
            <person name="Eisen J.A."/>
        </authorList>
    </citation>
    <scope>NUCLEOTIDE SEQUENCE [LARGE SCALE GENOMIC DNA]</scope>
    <source>
        <strain evidence="21">ATCC 25205 / DSM 745 / LMG 13164 / NCIMB 1802</strain>
    </source>
</reference>
<feature type="domain" description="Helicase ATP-binding" evidence="18">
    <location>
        <begin position="24"/>
        <end position="194"/>
    </location>
</feature>
<dbReference type="CDD" id="cd18794">
    <property type="entry name" value="SF2_C_RecQ"/>
    <property type="match status" value="1"/>
</dbReference>
<dbReference type="InterPro" id="IPR027417">
    <property type="entry name" value="P-loop_NTPase"/>
</dbReference>
<dbReference type="InterPro" id="IPR011545">
    <property type="entry name" value="DEAD/DEAH_box_helicase_dom"/>
</dbReference>
<evidence type="ECO:0000256" key="15">
    <source>
        <dbReference type="ARBA" id="ARBA00034617"/>
    </source>
</evidence>
<dbReference type="FunFam" id="1.10.150.80:FF:000002">
    <property type="entry name" value="ATP-dependent DNA helicase RecQ"/>
    <property type="match status" value="1"/>
</dbReference>